<protein>
    <submittedName>
        <fullName evidence="6">Alpha-mannosidase</fullName>
    </submittedName>
</protein>
<dbReference type="GO" id="GO:0030246">
    <property type="term" value="F:carbohydrate binding"/>
    <property type="evidence" value="ECO:0007669"/>
    <property type="project" value="InterPro"/>
</dbReference>
<dbReference type="GO" id="GO:0004559">
    <property type="term" value="F:alpha-mannosidase activity"/>
    <property type="evidence" value="ECO:0007669"/>
    <property type="project" value="InterPro"/>
</dbReference>
<evidence type="ECO:0000256" key="4">
    <source>
        <dbReference type="ARBA" id="ARBA00023295"/>
    </source>
</evidence>
<evidence type="ECO:0000313" key="6">
    <source>
        <dbReference type="EMBL" id="QFR22215.1"/>
    </source>
</evidence>
<accession>A0A5P8M1R7</accession>
<dbReference type="Gene3D" id="1.20.1270.50">
    <property type="entry name" value="Glycoside hydrolase family 38, central domain"/>
    <property type="match status" value="1"/>
</dbReference>
<dbReference type="Pfam" id="PF17677">
    <property type="entry name" value="Glyco_hydro38C2"/>
    <property type="match status" value="1"/>
</dbReference>
<dbReference type="Pfam" id="PF07748">
    <property type="entry name" value="Glyco_hydro_38C"/>
    <property type="match status" value="1"/>
</dbReference>
<dbReference type="Gene3D" id="2.70.98.30">
    <property type="entry name" value="Golgi alpha-mannosidase II, domain 4"/>
    <property type="match status" value="1"/>
</dbReference>
<dbReference type="InterPro" id="IPR015341">
    <property type="entry name" value="Glyco_hydro_38_cen"/>
</dbReference>
<evidence type="ECO:0000313" key="7">
    <source>
        <dbReference type="Proteomes" id="UP000326779"/>
    </source>
</evidence>
<dbReference type="GO" id="GO:0046872">
    <property type="term" value="F:metal ion binding"/>
    <property type="evidence" value="ECO:0007669"/>
    <property type="project" value="UniProtKB-KW"/>
</dbReference>
<evidence type="ECO:0000256" key="3">
    <source>
        <dbReference type="ARBA" id="ARBA00022801"/>
    </source>
</evidence>
<dbReference type="SMART" id="SM00872">
    <property type="entry name" value="Alpha-mann_mid"/>
    <property type="match status" value="1"/>
</dbReference>
<dbReference type="Gene3D" id="3.20.110.10">
    <property type="entry name" value="Glycoside hydrolase 38, N terminal domain"/>
    <property type="match status" value="1"/>
</dbReference>
<dbReference type="RefSeq" id="WP_152260111.1">
    <property type="nucleotide sequence ID" value="NZ_CP045143.1"/>
</dbReference>
<keyword evidence="2" id="KW-0479">Metal-binding</keyword>
<evidence type="ECO:0000256" key="2">
    <source>
        <dbReference type="ARBA" id="ARBA00022723"/>
    </source>
</evidence>
<dbReference type="PANTHER" id="PTHR46017">
    <property type="entry name" value="ALPHA-MANNOSIDASE 2C1"/>
    <property type="match status" value="1"/>
</dbReference>
<evidence type="ECO:0000256" key="1">
    <source>
        <dbReference type="ARBA" id="ARBA00009792"/>
    </source>
</evidence>
<dbReference type="InterPro" id="IPR028995">
    <property type="entry name" value="Glyco_hydro_57/38_cen_sf"/>
</dbReference>
<keyword evidence="3" id="KW-0378">Hydrolase</keyword>
<dbReference type="CDD" id="cd10789">
    <property type="entry name" value="GH38N_AMII_ER_cytosolic"/>
    <property type="match status" value="1"/>
</dbReference>
<dbReference type="GO" id="GO:0009313">
    <property type="term" value="P:oligosaccharide catabolic process"/>
    <property type="evidence" value="ECO:0007669"/>
    <property type="project" value="TreeGrafter"/>
</dbReference>
<sequence length="1025" mass="116395">MQDIDFGRLTQVTGEIGQHIIRHQYPFTTAILDDGQYRTSYHPGDYFGAKDATYTLTLTFALPPSALASDLALQIDTSPYEMDNSKNPQIKLFINNQMVQALDVNHRFARLEKSWFSEDHQLIVKLDIYSGREEKKYPLRAAIVAFDQPTFAFYFDLKTYLDCWQVLKEDPVADRVYRGSLMAAIQHLDLRTPYSPTYYAGIEQAQTLLRAKLMQQPFDPAQGTVYAVGHTHIDMAWLWTVAQAIEKGERSFTSVLALMRQYPDFKFLHSTPQLYLFIKERYPKLYAQIKAAVAAGQWEPEGAMWVEADCNLTSGESLVRQILYGKRFFQTEFGVDNQILWLPDVFGYSAALPQILRKSGVHYFMTTKLAWNDTDEIPFDSFQWQGIDGSKVLTHLINTVSEGYAPTPWFATYNGMLNARVVKKSWDRYKQRQQSDEILLAYGYGDGGGGPTFGMIETMQRLENHVWGMPLVKSATALDFFQALDRDAERKPLPTWLGELYFEFHRGTYTSIAKNKQNNRRAENTLQTVEKLFSTYAPADYPADTLHRLWQTTLLDQFHDVLPGSAIEAVYQQTDKNYAQLFTALSATEENFAATQLTPAVDRLVLYNPAGLAADLETTIALPPDKTVQAAHGQPVRVQHLAGEQALIQLPQAAPLALQELQIVPGQADSQPRQPEPLDGHYATDDLQITFDAAFNIVGLYDKQAQREVLPAGGQFNRLMVYADYPREYDAWNIDADYRRQSWPVDHVVTAEVTDRGPIRDTLHIVRQFNQSMIEQWLHLYHGTTRIAFTTRLDWHEHHALLRTLFDVAVNAQHADFDIQFGNVSRPVARNTSWEQAQFEVAGQKWADMSETDYGLSLLTDAKYGYSATYQQLGLTLLKSATEPNPNADQGIQKFTYEALLHQGSWRTAATMAAAQRLNIAPVIWPNYALPDTTPAAQSRLACNQQNVLLDTVKQAEDDDALIVRLYEYHNAQTTATLTCARPVKSAMLCNLLEHDQQPLTVSADGRQITVPFKPYEIQTIKLRF</sequence>
<dbReference type="InterPro" id="IPR011682">
    <property type="entry name" value="Glyco_hydro_38_C"/>
</dbReference>
<dbReference type="Gene3D" id="2.60.40.2220">
    <property type="match status" value="1"/>
</dbReference>
<dbReference type="InterPro" id="IPR011330">
    <property type="entry name" value="Glyco_hydro/deAcase_b/a-brl"/>
</dbReference>
<dbReference type="InterPro" id="IPR011013">
    <property type="entry name" value="Gal_mutarotase_sf_dom"/>
</dbReference>
<dbReference type="GO" id="GO:0006013">
    <property type="term" value="P:mannose metabolic process"/>
    <property type="evidence" value="ECO:0007669"/>
    <property type="project" value="InterPro"/>
</dbReference>
<dbReference type="SUPFAM" id="SSF74650">
    <property type="entry name" value="Galactose mutarotase-like"/>
    <property type="match status" value="1"/>
</dbReference>
<dbReference type="FunFam" id="1.20.1270.50:FF:000004">
    <property type="entry name" value="alpha-mannosidase 2C1 isoform X1"/>
    <property type="match status" value="1"/>
</dbReference>
<comment type="similarity">
    <text evidence="1">Belongs to the glycosyl hydrolase 38 family.</text>
</comment>
<organism evidence="6 7">
    <name type="scientific">Schleiferilactobacillus harbinensis</name>
    <dbReference type="NCBI Taxonomy" id="304207"/>
    <lineage>
        <taxon>Bacteria</taxon>
        <taxon>Bacillati</taxon>
        <taxon>Bacillota</taxon>
        <taxon>Bacilli</taxon>
        <taxon>Lactobacillales</taxon>
        <taxon>Lactobacillaceae</taxon>
        <taxon>Schleiferilactobacillus</taxon>
    </lineage>
</organism>
<dbReference type="AlphaFoldDB" id="A0A5P8M1R7"/>
<dbReference type="KEGG" id="lhb:D1010_01430"/>
<name>A0A5P8M1R7_9LACO</name>
<keyword evidence="4" id="KW-0326">Glycosidase</keyword>
<gene>
    <name evidence="6" type="ORF">D1010_01430</name>
</gene>
<dbReference type="Proteomes" id="UP000326779">
    <property type="component" value="Chromosome"/>
</dbReference>
<dbReference type="FunFam" id="3.20.110.10:FF:000002">
    <property type="entry name" value="alpha-mannosidase 2C1 isoform X1"/>
    <property type="match status" value="1"/>
</dbReference>
<proteinExistence type="inferred from homology"/>
<dbReference type="SUPFAM" id="SSF88688">
    <property type="entry name" value="Families 57/38 glycoside transferase middle domain"/>
    <property type="match status" value="1"/>
</dbReference>
<dbReference type="Pfam" id="PF01074">
    <property type="entry name" value="Glyco_hydro_38N"/>
    <property type="match status" value="1"/>
</dbReference>
<evidence type="ECO:0000259" key="5">
    <source>
        <dbReference type="SMART" id="SM00872"/>
    </source>
</evidence>
<dbReference type="InterPro" id="IPR000602">
    <property type="entry name" value="Glyco_hydro_38_N"/>
</dbReference>
<dbReference type="SUPFAM" id="SSF88713">
    <property type="entry name" value="Glycoside hydrolase/deacetylase"/>
    <property type="match status" value="1"/>
</dbReference>
<feature type="domain" description="Glycoside hydrolase family 38 central" evidence="5">
    <location>
        <begin position="503"/>
        <end position="578"/>
    </location>
</feature>
<dbReference type="Pfam" id="PF09261">
    <property type="entry name" value="Alpha-mann_mid"/>
    <property type="match status" value="1"/>
</dbReference>
<dbReference type="InterPro" id="IPR041147">
    <property type="entry name" value="GH38_C"/>
</dbReference>
<dbReference type="InterPro" id="IPR027291">
    <property type="entry name" value="Glyco_hydro_38_N_sf"/>
</dbReference>
<dbReference type="InterPro" id="IPR037094">
    <property type="entry name" value="Glyco_hydro_38_cen_sf"/>
</dbReference>
<dbReference type="PANTHER" id="PTHR46017:SF1">
    <property type="entry name" value="ALPHA-MANNOSIDASE 2C1"/>
    <property type="match status" value="1"/>
</dbReference>
<reference evidence="6 7" key="1">
    <citation type="submission" date="2019-10" db="EMBL/GenBank/DDBJ databases">
        <title>The completed genome of Lactobacillus harbinensis M1.</title>
        <authorList>
            <person name="Zheng Y."/>
        </authorList>
    </citation>
    <scope>NUCLEOTIDE SEQUENCE [LARGE SCALE GENOMIC DNA]</scope>
    <source>
        <strain evidence="6 7">M1</strain>
    </source>
</reference>
<dbReference type="EMBL" id="CP045143">
    <property type="protein sequence ID" value="QFR22215.1"/>
    <property type="molecule type" value="Genomic_DNA"/>
</dbReference>